<sequence length="460" mass="50497">MQLMDTPYTAHLGPVITHSESRATESLLPSYHPSPAMAPSLDKAKHVKYWQRCFASLLPSPYTANDSSRLTFAFFIVSALDLLSSPLTPQDRSSIRTWVLSLQHPQGGFCGSATHMLVGQDSHKGSANLAATFFALLLLGLAADTDDEAASAFAGVERKKLLHWMKKLQRPDGSFGQVLWEGEPVGGRDMRHSYLASCIRWMLGGGAQKDGDGAEREEDVDVEGMIDHVRHTQTYDGGVAEALDHEAHAGYAYCAVGALYMLDRPPSSTPSHSSPAIERGVPDRTALIRFLVHRQFRYLAQEEEDADSSEDKENFVETGLGAMTLEDGCTHVGWNGRWNKKADTCYCWWVAGTLSMMGASHAVNIAPSRAYLLNITQHCTGGFSKYAGGYPDLYHAYLGLAALAVIGDEDLKDFDVGLCCSRETLRKIELAREGLLRIDADRRAAESGREEFWGAFQTKA</sequence>
<evidence type="ECO:0000256" key="3">
    <source>
        <dbReference type="ARBA" id="ARBA00022602"/>
    </source>
</evidence>
<evidence type="ECO:0000259" key="8">
    <source>
        <dbReference type="Pfam" id="PF00432"/>
    </source>
</evidence>
<organism evidence="9 10">
    <name type="scientific">Claviceps purpurea (strain 20.1)</name>
    <name type="common">Ergot fungus</name>
    <name type="synonym">Sphacelia segetum</name>
    <dbReference type="NCBI Taxonomy" id="1111077"/>
    <lineage>
        <taxon>Eukaryota</taxon>
        <taxon>Fungi</taxon>
        <taxon>Dikarya</taxon>
        <taxon>Ascomycota</taxon>
        <taxon>Pezizomycotina</taxon>
        <taxon>Sordariomycetes</taxon>
        <taxon>Hypocreomycetidae</taxon>
        <taxon>Hypocreales</taxon>
        <taxon>Clavicipitaceae</taxon>
        <taxon>Claviceps</taxon>
    </lineage>
</organism>
<dbReference type="eggNOG" id="KOG0367">
    <property type="taxonomic scope" value="Eukaryota"/>
</dbReference>
<dbReference type="PANTHER" id="PTHR11774:SF4">
    <property type="entry name" value="GERANYLGERANYL TRANSFERASE TYPE-1 SUBUNIT BETA"/>
    <property type="match status" value="1"/>
</dbReference>
<evidence type="ECO:0000256" key="2">
    <source>
        <dbReference type="ARBA" id="ARBA00010497"/>
    </source>
</evidence>
<keyword evidence="6" id="KW-0677">Repeat</keyword>
<keyword evidence="10" id="KW-1185">Reference proteome</keyword>
<evidence type="ECO:0000313" key="10">
    <source>
        <dbReference type="Proteomes" id="UP000016801"/>
    </source>
</evidence>
<dbReference type="GO" id="GO:0005953">
    <property type="term" value="C:CAAX-protein geranylgeranyltransferase complex"/>
    <property type="evidence" value="ECO:0007669"/>
    <property type="project" value="TreeGrafter"/>
</dbReference>
<dbReference type="Proteomes" id="UP000016801">
    <property type="component" value="Unassembled WGS sequence"/>
</dbReference>
<gene>
    <name evidence="9" type="ORF">CPUR_04047</name>
</gene>
<dbReference type="InterPro" id="IPR008930">
    <property type="entry name" value="Terpenoid_cyclase/PrenylTrfase"/>
</dbReference>
<name>M1WEM5_CLAP2</name>
<keyword evidence="7" id="KW-0862">Zinc</keyword>
<comment type="caution">
    <text evidence="9">The sequence shown here is derived from an EMBL/GenBank/DDBJ whole genome shotgun (WGS) entry which is preliminary data.</text>
</comment>
<dbReference type="OrthoDB" id="24893at2759"/>
<proteinExistence type="inferred from homology"/>
<accession>M1WEM5</accession>
<reference evidence="9 10" key="1">
    <citation type="journal article" date="2013" name="PLoS Genet.">
        <title>Plant-symbiotic fungi as chemical engineers: Multi-genome analysis of the Clavicipitaceae reveals dynamics of alkaloid loci.</title>
        <authorList>
            <person name="Schardl C.L."/>
            <person name="Young C.A."/>
            <person name="Hesse U."/>
            <person name="Amyotte S.G."/>
            <person name="Andreeva K."/>
            <person name="Calie P.J."/>
            <person name="Fleetwood D.J."/>
            <person name="Haws D.C."/>
            <person name="Moore N."/>
            <person name="Oeser B."/>
            <person name="Panaccione D.G."/>
            <person name="Schweri K.K."/>
            <person name="Voisey C.R."/>
            <person name="Farman M.L."/>
            <person name="Jaromczyk J.W."/>
            <person name="Roe B.A."/>
            <person name="O'Sullivan D.M."/>
            <person name="Scott B."/>
            <person name="Tudzynski P."/>
            <person name="An Z."/>
            <person name="Arnaoudova E.G."/>
            <person name="Bullock C.T."/>
            <person name="Charlton N.D."/>
            <person name="Chen L."/>
            <person name="Cox M."/>
            <person name="Dinkins R.D."/>
            <person name="Florea S."/>
            <person name="Glenn A.E."/>
            <person name="Gordon A."/>
            <person name="Gueldener U."/>
            <person name="Harris D.R."/>
            <person name="Hollin W."/>
            <person name="Jaromczyk J."/>
            <person name="Johnson R.D."/>
            <person name="Khan A.K."/>
            <person name="Leistner E."/>
            <person name="Leuchtmann A."/>
            <person name="Li C."/>
            <person name="Liu J."/>
            <person name="Liu J."/>
            <person name="Liu M."/>
            <person name="Mace W."/>
            <person name="Machado C."/>
            <person name="Nagabhyru P."/>
            <person name="Pan J."/>
            <person name="Schmid J."/>
            <person name="Sugawara K."/>
            <person name="Steiner U."/>
            <person name="Takach J.E."/>
            <person name="Tanaka E."/>
            <person name="Webb J.S."/>
            <person name="Wilson E.V."/>
            <person name="Wiseman J.L."/>
            <person name="Yoshida R."/>
            <person name="Zeng Z."/>
        </authorList>
    </citation>
    <scope>NUCLEOTIDE SEQUENCE [LARGE SCALE GENOMIC DNA]</scope>
    <source>
        <strain evidence="9 10">20.1</strain>
    </source>
</reference>
<feature type="domain" description="Prenyltransferase alpha-alpha toroid" evidence="8">
    <location>
        <begin position="41"/>
        <end position="419"/>
    </location>
</feature>
<dbReference type="Gene3D" id="1.50.10.20">
    <property type="match status" value="1"/>
</dbReference>
<dbReference type="InterPro" id="IPR045089">
    <property type="entry name" value="PGGT1B-like"/>
</dbReference>
<keyword evidence="5" id="KW-0479">Metal-binding</keyword>
<evidence type="ECO:0000256" key="4">
    <source>
        <dbReference type="ARBA" id="ARBA00022679"/>
    </source>
</evidence>
<dbReference type="HOGENOM" id="CLU_028946_2_0_1"/>
<dbReference type="GO" id="GO:0046872">
    <property type="term" value="F:metal ion binding"/>
    <property type="evidence" value="ECO:0007669"/>
    <property type="project" value="UniProtKB-KW"/>
</dbReference>
<evidence type="ECO:0000256" key="7">
    <source>
        <dbReference type="ARBA" id="ARBA00022833"/>
    </source>
</evidence>
<dbReference type="AlphaFoldDB" id="M1WEM5"/>
<keyword evidence="4 9" id="KW-0808">Transferase</keyword>
<dbReference type="InterPro" id="IPR001330">
    <property type="entry name" value="Prenyltrans"/>
</dbReference>
<dbReference type="SUPFAM" id="SSF48239">
    <property type="entry name" value="Terpenoid cyclases/Protein prenyltransferases"/>
    <property type="match status" value="1"/>
</dbReference>
<protein>
    <submittedName>
        <fullName evidence="9">Related to geranylgeranyltransferase beta subunit</fullName>
    </submittedName>
</protein>
<keyword evidence="3" id="KW-0637">Prenyltransferase</keyword>
<comment type="similarity">
    <text evidence="2">Belongs to the protein prenyltransferase subunit beta family.</text>
</comment>
<dbReference type="STRING" id="1111077.M1WEM5"/>
<dbReference type="GO" id="GO:0004662">
    <property type="term" value="F:CAAX-protein geranylgeranyltransferase activity"/>
    <property type="evidence" value="ECO:0007669"/>
    <property type="project" value="TreeGrafter"/>
</dbReference>
<dbReference type="Pfam" id="PF00432">
    <property type="entry name" value="Prenyltrans"/>
    <property type="match status" value="1"/>
</dbReference>
<evidence type="ECO:0000256" key="5">
    <source>
        <dbReference type="ARBA" id="ARBA00022723"/>
    </source>
</evidence>
<comment type="cofactor">
    <cofactor evidence="1">
        <name>Zn(2+)</name>
        <dbReference type="ChEBI" id="CHEBI:29105"/>
    </cofactor>
</comment>
<evidence type="ECO:0000313" key="9">
    <source>
        <dbReference type="EMBL" id="CCE30199.1"/>
    </source>
</evidence>
<dbReference type="PANTHER" id="PTHR11774">
    <property type="entry name" value="GERANYLGERANYL TRANSFERASE TYPE BETA SUBUNIT"/>
    <property type="match status" value="1"/>
</dbReference>
<evidence type="ECO:0000256" key="6">
    <source>
        <dbReference type="ARBA" id="ARBA00022737"/>
    </source>
</evidence>
<evidence type="ECO:0000256" key="1">
    <source>
        <dbReference type="ARBA" id="ARBA00001947"/>
    </source>
</evidence>
<dbReference type="VEuPathDB" id="FungiDB:CPUR_04047"/>
<dbReference type="EMBL" id="CAGA01000020">
    <property type="protein sequence ID" value="CCE30199.1"/>
    <property type="molecule type" value="Genomic_DNA"/>
</dbReference>